<proteinExistence type="predicted"/>
<dbReference type="AlphaFoldDB" id="A0A1G2EK50"/>
<gene>
    <name evidence="3" type="ORF">A2W71_01350</name>
</gene>
<sequence length="302" mass="33720">MPWLLAAVLSYFFFAIVSLGDKYLLSGRPNPKIYVFYSGILGALAVILAPFVGFFVPETSLILLCLFVGAIYIFSLLGIFEGLERFEASRIIPAIGGLSPFFVLVLGYFFSGGKEVFSFFHFLAFLPLIIGTVLISLEPGKKIFSKGLGISAISAFLLALLFVLTKYVYLEVPFWTGFIWIRIGAFLTALLFFFTKEVESEIFRRKFSFSRKTGVIFIAIQMAGALAFILQNLAIDWAGVAYLPFVIALQGVQYVFLFISAILISFRFPKILREKFSKKIFLQKIIAIFLICAGLVSLVITP</sequence>
<feature type="transmembrane region" description="Helical" evidence="1">
    <location>
        <begin position="174"/>
        <end position="194"/>
    </location>
</feature>
<protein>
    <recommendedName>
        <fullName evidence="2">EamA domain-containing protein</fullName>
    </recommendedName>
</protein>
<keyword evidence="1" id="KW-0812">Transmembrane</keyword>
<accession>A0A1G2EK50</accession>
<dbReference type="InterPro" id="IPR000620">
    <property type="entry name" value="EamA_dom"/>
</dbReference>
<feature type="transmembrane region" description="Helical" evidence="1">
    <location>
        <begin position="116"/>
        <end position="135"/>
    </location>
</feature>
<evidence type="ECO:0000313" key="4">
    <source>
        <dbReference type="Proteomes" id="UP000176216"/>
    </source>
</evidence>
<keyword evidence="1" id="KW-0472">Membrane</keyword>
<dbReference type="Pfam" id="PF00892">
    <property type="entry name" value="EamA"/>
    <property type="match status" value="1"/>
</dbReference>
<dbReference type="GO" id="GO:0016020">
    <property type="term" value="C:membrane"/>
    <property type="evidence" value="ECO:0007669"/>
    <property type="project" value="InterPro"/>
</dbReference>
<dbReference type="Proteomes" id="UP000176216">
    <property type="component" value="Unassembled WGS sequence"/>
</dbReference>
<comment type="caution">
    <text evidence="3">The sequence shown here is derived from an EMBL/GenBank/DDBJ whole genome shotgun (WGS) entry which is preliminary data.</text>
</comment>
<feature type="transmembrane region" description="Helical" evidence="1">
    <location>
        <begin position="6"/>
        <end position="25"/>
    </location>
</feature>
<evidence type="ECO:0000259" key="2">
    <source>
        <dbReference type="Pfam" id="PF00892"/>
    </source>
</evidence>
<feature type="transmembrane region" description="Helical" evidence="1">
    <location>
        <begin position="34"/>
        <end position="55"/>
    </location>
</feature>
<keyword evidence="1" id="KW-1133">Transmembrane helix</keyword>
<feature type="transmembrane region" description="Helical" evidence="1">
    <location>
        <begin position="61"/>
        <end position="79"/>
    </location>
</feature>
<feature type="transmembrane region" description="Helical" evidence="1">
    <location>
        <begin position="147"/>
        <end position="168"/>
    </location>
</feature>
<feature type="transmembrane region" description="Helical" evidence="1">
    <location>
        <begin position="215"/>
        <end position="235"/>
    </location>
</feature>
<feature type="transmembrane region" description="Helical" evidence="1">
    <location>
        <begin position="280"/>
        <end position="300"/>
    </location>
</feature>
<organism evidence="3 4">
    <name type="scientific">Candidatus Nealsonbacteria bacterium RIFCSPLOWO2_02_39_8</name>
    <dbReference type="NCBI Taxonomy" id="1801674"/>
    <lineage>
        <taxon>Bacteria</taxon>
        <taxon>Candidatus Nealsoniibacteriota</taxon>
    </lineage>
</organism>
<dbReference type="EMBL" id="MHMJ01000006">
    <property type="protein sequence ID" value="OGZ26147.1"/>
    <property type="molecule type" value="Genomic_DNA"/>
</dbReference>
<feature type="transmembrane region" description="Helical" evidence="1">
    <location>
        <begin position="91"/>
        <end position="110"/>
    </location>
</feature>
<name>A0A1G2EK50_9BACT</name>
<reference evidence="3 4" key="1">
    <citation type="journal article" date="2016" name="Nat. Commun.">
        <title>Thousands of microbial genomes shed light on interconnected biogeochemical processes in an aquifer system.</title>
        <authorList>
            <person name="Anantharaman K."/>
            <person name="Brown C.T."/>
            <person name="Hug L.A."/>
            <person name="Sharon I."/>
            <person name="Castelle C.J."/>
            <person name="Probst A.J."/>
            <person name="Thomas B.C."/>
            <person name="Singh A."/>
            <person name="Wilkins M.J."/>
            <person name="Karaoz U."/>
            <person name="Brodie E.L."/>
            <person name="Williams K.H."/>
            <person name="Hubbard S.S."/>
            <person name="Banfield J.F."/>
        </authorList>
    </citation>
    <scope>NUCLEOTIDE SEQUENCE [LARGE SCALE GENOMIC DNA]</scope>
</reference>
<feature type="domain" description="EamA" evidence="2">
    <location>
        <begin position="2"/>
        <end position="136"/>
    </location>
</feature>
<evidence type="ECO:0000313" key="3">
    <source>
        <dbReference type="EMBL" id="OGZ26147.1"/>
    </source>
</evidence>
<feature type="transmembrane region" description="Helical" evidence="1">
    <location>
        <begin position="241"/>
        <end position="268"/>
    </location>
</feature>
<evidence type="ECO:0000256" key="1">
    <source>
        <dbReference type="SAM" id="Phobius"/>
    </source>
</evidence>